<protein>
    <submittedName>
        <fullName evidence="2">Uncharacterized protein</fullName>
    </submittedName>
</protein>
<reference evidence="2" key="1">
    <citation type="submission" date="2023-08" db="EMBL/GenBank/DDBJ databases">
        <title>A de novo genome assembly of Solanum verrucosum Schlechtendal, a Mexican diploid species geographically isolated from the other diploid A-genome species in potato relatives.</title>
        <authorList>
            <person name="Hosaka K."/>
        </authorList>
    </citation>
    <scope>NUCLEOTIDE SEQUENCE</scope>
    <source>
        <tissue evidence="2">Young leaves</tissue>
    </source>
</reference>
<keyword evidence="3" id="KW-1185">Reference proteome</keyword>
<proteinExistence type="predicted"/>
<dbReference type="EMBL" id="CP133619">
    <property type="protein sequence ID" value="WMV40221.1"/>
    <property type="molecule type" value="Genomic_DNA"/>
</dbReference>
<dbReference type="Proteomes" id="UP001234989">
    <property type="component" value="Chromosome 8"/>
</dbReference>
<name>A0AAF0U6Q3_SOLVR</name>
<evidence type="ECO:0000313" key="3">
    <source>
        <dbReference type="Proteomes" id="UP001234989"/>
    </source>
</evidence>
<evidence type="ECO:0000256" key="1">
    <source>
        <dbReference type="SAM" id="MobiDB-lite"/>
    </source>
</evidence>
<gene>
    <name evidence="2" type="ORF">MTR67_033606</name>
</gene>
<organism evidence="2 3">
    <name type="scientific">Solanum verrucosum</name>
    <dbReference type="NCBI Taxonomy" id="315347"/>
    <lineage>
        <taxon>Eukaryota</taxon>
        <taxon>Viridiplantae</taxon>
        <taxon>Streptophyta</taxon>
        <taxon>Embryophyta</taxon>
        <taxon>Tracheophyta</taxon>
        <taxon>Spermatophyta</taxon>
        <taxon>Magnoliopsida</taxon>
        <taxon>eudicotyledons</taxon>
        <taxon>Gunneridae</taxon>
        <taxon>Pentapetalae</taxon>
        <taxon>asterids</taxon>
        <taxon>lamiids</taxon>
        <taxon>Solanales</taxon>
        <taxon>Solanaceae</taxon>
        <taxon>Solanoideae</taxon>
        <taxon>Solaneae</taxon>
        <taxon>Solanum</taxon>
    </lineage>
</organism>
<accession>A0AAF0U6Q3</accession>
<feature type="region of interest" description="Disordered" evidence="1">
    <location>
        <begin position="1"/>
        <end position="22"/>
    </location>
</feature>
<dbReference type="AlphaFoldDB" id="A0AAF0U6Q3"/>
<evidence type="ECO:0000313" key="2">
    <source>
        <dbReference type="EMBL" id="WMV40221.1"/>
    </source>
</evidence>
<sequence length="34" mass="3849">MYTYDENQKMLAQNSGKEKASRKAHIGAFPIFSS</sequence>